<dbReference type="InterPro" id="IPR021607">
    <property type="entry name" value="DUF3224"/>
</dbReference>
<dbReference type="InterPro" id="IPR023159">
    <property type="entry name" value="SO1590-like_sf"/>
</dbReference>
<keyword evidence="2" id="KW-1185">Reference proteome</keyword>
<comment type="caution">
    <text evidence="1">The sequence shown here is derived from an EMBL/GenBank/DDBJ whole genome shotgun (WGS) entry which is preliminary data.</text>
</comment>
<reference evidence="1 2" key="1">
    <citation type="submission" date="2021-03" db="EMBL/GenBank/DDBJ databases">
        <title>The complete genome sequence of Acetobacter sacchari TBRC 11175.</title>
        <authorList>
            <person name="Charoenyingcharoen P."/>
            <person name="Yukphan P."/>
        </authorList>
    </citation>
    <scope>NUCLEOTIDE SEQUENCE [LARGE SCALE GENOMIC DNA]</scope>
    <source>
        <strain evidence="1 2">TBRC 11175</strain>
    </source>
</reference>
<evidence type="ECO:0000313" key="2">
    <source>
        <dbReference type="Proteomes" id="UP000664771"/>
    </source>
</evidence>
<gene>
    <name evidence="1" type="ORF">J2D73_12265</name>
</gene>
<name>A0ABS3LXF4_9PROT</name>
<sequence>MTPPNMTAHAVGTFTVDLRPEAEFDRLFSRLSFTKRFQGDLEGASSGGMFGARTDTPGSAGYVAMERISGRLNGRDGTFALQHSGTLTRGRAESSVTVVPDSGTGDLTGLYGSMTIDQSDGSHRYSFDYGFKPETE</sequence>
<dbReference type="RefSeq" id="WP_198945842.1">
    <property type="nucleotide sequence ID" value="NZ_JAFVMF010000012.1"/>
</dbReference>
<dbReference type="Gene3D" id="2.40.350.10">
    <property type="entry name" value="SO1590-like"/>
    <property type="match status" value="1"/>
</dbReference>
<dbReference type="SUPFAM" id="SSF159238">
    <property type="entry name" value="SO1590-like"/>
    <property type="match status" value="1"/>
</dbReference>
<organism evidence="1 2">
    <name type="scientific">Acetobacter sacchari</name>
    <dbReference type="NCBI Taxonomy" id="2661687"/>
    <lineage>
        <taxon>Bacteria</taxon>
        <taxon>Pseudomonadati</taxon>
        <taxon>Pseudomonadota</taxon>
        <taxon>Alphaproteobacteria</taxon>
        <taxon>Acetobacterales</taxon>
        <taxon>Acetobacteraceae</taxon>
        <taxon>Acetobacter</taxon>
    </lineage>
</organism>
<dbReference type="Proteomes" id="UP000664771">
    <property type="component" value="Unassembled WGS sequence"/>
</dbReference>
<dbReference type="EMBL" id="JAFVMF010000012">
    <property type="protein sequence ID" value="MBO1360563.1"/>
    <property type="molecule type" value="Genomic_DNA"/>
</dbReference>
<dbReference type="Pfam" id="PF11528">
    <property type="entry name" value="DUF3224"/>
    <property type="match status" value="1"/>
</dbReference>
<protein>
    <submittedName>
        <fullName evidence="1">DUF3224 domain-containing protein</fullName>
    </submittedName>
</protein>
<proteinExistence type="predicted"/>
<evidence type="ECO:0000313" key="1">
    <source>
        <dbReference type="EMBL" id="MBO1360563.1"/>
    </source>
</evidence>
<accession>A0ABS3LXF4</accession>